<dbReference type="Proteomes" id="UP000288892">
    <property type="component" value="Unassembled WGS sequence"/>
</dbReference>
<accession>A0A444JCW7</accession>
<dbReference type="EMBL" id="MTKS01000249">
    <property type="protein sequence ID" value="RWX50908.1"/>
    <property type="molecule type" value="Genomic_DNA"/>
</dbReference>
<sequence length="54" mass="5978">MVSDNSIVATTLPPEDTLREGDSYPFYKSSALLPGAIDLIHESSFFKEKNVCEN</sequence>
<keyword evidence="2" id="KW-1185">Reference proteome</keyword>
<protein>
    <submittedName>
        <fullName evidence="1">Uncharacterized protein</fullName>
    </submittedName>
</protein>
<name>A0A444JCW7_9BACT</name>
<proteinExistence type="predicted"/>
<evidence type="ECO:0000313" key="1">
    <source>
        <dbReference type="EMBL" id="RWX50908.1"/>
    </source>
</evidence>
<dbReference type="AlphaFoldDB" id="A0A444JCW7"/>
<gene>
    <name evidence="1" type="ORF">VU01_12495</name>
</gene>
<reference evidence="1 2" key="1">
    <citation type="submission" date="2017-01" db="EMBL/GenBank/DDBJ databases">
        <title>The cable genome- insights into the physiology and evolution of filamentous bacteria capable of sulfide oxidation via long distance electron transfer.</title>
        <authorList>
            <person name="Schreiber L."/>
            <person name="Bjerg J.T."/>
            <person name="Boggild A."/>
            <person name="Van De Vossenberg J."/>
            <person name="Meysman F."/>
            <person name="Nielsen L.P."/>
            <person name="Schramm A."/>
            <person name="Kjeldsen K.U."/>
        </authorList>
    </citation>
    <scope>NUCLEOTIDE SEQUENCE [LARGE SCALE GENOMIC DNA]</scope>
    <source>
        <strain evidence="1">A5</strain>
    </source>
</reference>
<comment type="caution">
    <text evidence="1">The sequence shown here is derived from an EMBL/GenBank/DDBJ whole genome shotgun (WGS) entry which is preliminary data.</text>
</comment>
<organism evidence="1 2">
    <name type="scientific">Candidatus Electrothrix marina</name>
    <dbReference type="NCBI Taxonomy" id="1859130"/>
    <lineage>
        <taxon>Bacteria</taxon>
        <taxon>Pseudomonadati</taxon>
        <taxon>Thermodesulfobacteriota</taxon>
        <taxon>Desulfobulbia</taxon>
        <taxon>Desulfobulbales</taxon>
        <taxon>Desulfobulbaceae</taxon>
        <taxon>Candidatus Electrothrix</taxon>
    </lineage>
</organism>
<evidence type="ECO:0000313" key="2">
    <source>
        <dbReference type="Proteomes" id="UP000288892"/>
    </source>
</evidence>